<evidence type="ECO:0000256" key="9">
    <source>
        <dbReference type="ARBA" id="ARBA00023012"/>
    </source>
</evidence>
<comment type="catalytic activity">
    <reaction evidence="1">
        <text>ATP + protein L-histidine = ADP + protein N-phospho-L-histidine.</text>
        <dbReference type="EC" id="2.7.13.3"/>
    </reaction>
</comment>
<dbReference type="Gene3D" id="1.10.287.130">
    <property type="match status" value="1"/>
</dbReference>
<dbReference type="SMR" id="A0A0H3A890"/>
<dbReference type="CDD" id="cd00082">
    <property type="entry name" value="HisKA"/>
    <property type="match status" value="1"/>
</dbReference>
<feature type="domain" description="HAMP" evidence="13">
    <location>
        <begin position="188"/>
        <end position="241"/>
    </location>
</feature>
<dbReference type="GO" id="GO:0005886">
    <property type="term" value="C:plasma membrane"/>
    <property type="evidence" value="ECO:0007669"/>
    <property type="project" value="TreeGrafter"/>
</dbReference>
<dbReference type="SMART" id="SM00387">
    <property type="entry name" value="HATPase_c"/>
    <property type="match status" value="1"/>
</dbReference>
<evidence type="ECO:0000256" key="5">
    <source>
        <dbReference type="ARBA" id="ARBA00022679"/>
    </source>
</evidence>
<evidence type="ECO:0000256" key="10">
    <source>
        <dbReference type="ARBA" id="ARBA00023136"/>
    </source>
</evidence>
<evidence type="ECO:0000256" key="3">
    <source>
        <dbReference type="ARBA" id="ARBA00012438"/>
    </source>
</evidence>
<evidence type="ECO:0000256" key="11">
    <source>
        <dbReference type="SAM" id="Phobius"/>
    </source>
</evidence>
<feature type="transmembrane region" description="Helical" evidence="11">
    <location>
        <begin position="13"/>
        <end position="39"/>
    </location>
</feature>
<dbReference type="SUPFAM" id="SSF55874">
    <property type="entry name" value="ATPase domain of HSP90 chaperone/DNA topoisomerase II/histidine kinase"/>
    <property type="match status" value="1"/>
</dbReference>
<dbReference type="PANTHER" id="PTHR45436:SF8">
    <property type="entry name" value="HISTIDINE KINASE"/>
    <property type="match status" value="1"/>
</dbReference>
<keyword evidence="8 11" id="KW-1133">Transmembrane helix</keyword>
<keyword evidence="7 14" id="KW-0418">Kinase</keyword>
<dbReference type="EC" id="2.7.13.3" evidence="3"/>
<protein>
    <recommendedName>
        <fullName evidence="3">histidine kinase</fullName>
        <ecNumber evidence="3">2.7.13.3</ecNumber>
    </recommendedName>
</protein>
<dbReference type="PROSITE" id="PS50109">
    <property type="entry name" value="HIS_KIN"/>
    <property type="match status" value="1"/>
</dbReference>
<dbReference type="SMART" id="SM00304">
    <property type="entry name" value="HAMP"/>
    <property type="match status" value="1"/>
</dbReference>
<keyword evidence="10 11" id="KW-0472">Membrane</keyword>
<dbReference type="InterPro" id="IPR036890">
    <property type="entry name" value="HATPase_C_sf"/>
</dbReference>
<dbReference type="Pfam" id="PF00512">
    <property type="entry name" value="HisKA"/>
    <property type="match status" value="1"/>
</dbReference>
<dbReference type="RefSeq" id="WP_010939857.1">
    <property type="nucleotide sequence ID" value="NC_008751.1"/>
</dbReference>
<dbReference type="CDD" id="cd00075">
    <property type="entry name" value="HATPase"/>
    <property type="match status" value="1"/>
</dbReference>
<evidence type="ECO:0000259" key="13">
    <source>
        <dbReference type="PROSITE" id="PS50885"/>
    </source>
</evidence>
<dbReference type="InterPro" id="IPR004358">
    <property type="entry name" value="Sig_transdc_His_kin-like_C"/>
</dbReference>
<evidence type="ECO:0000256" key="4">
    <source>
        <dbReference type="ARBA" id="ARBA00022553"/>
    </source>
</evidence>
<sequence length="461" mass="50439" precursor="true">MSSDSQTPWHSRLVARLAIIHALFFCVSALAFSLAVYGYMQRTLEGRDMDIAREALRQFTAVKEATDEERYDAALEIINLIGSRRLIVRLVTPQSDEMLPSPEDWTEFLSVMDATPADMVGRNLIVEGVVSGVELRLVTGRLDDGTIVQVGHRDFTSRTTLTMLGRAAALCFLPGIVLALLAGAAATRTSLLGVSRVREAALRIYRGDLTARVQRTGNGDEVDLLAATFNLMLSRIDSLIENMRRMLDNVAHDLRTPLTRLRTQAEMTLLKGASVEECRDLLARQLSEYDRLVQMVGMVLDLSEAESGTMQLRRTSFPMRDLLEEVEEFFAPLAEGEGIALSVACPKSLQMEADRERLRLVLLNMLDNAFRFTPGGSVRVEGAATVGGVVIAVSDTGVGIAPEHLARVFDKLFRVGRGDRPSGHGLGLSLCKAIVEQHGGSIDVASTPGEGTVFSIFLPQH</sequence>
<dbReference type="GO" id="GO:0000155">
    <property type="term" value="F:phosphorelay sensor kinase activity"/>
    <property type="evidence" value="ECO:0007669"/>
    <property type="project" value="InterPro"/>
</dbReference>
<dbReference type="InterPro" id="IPR003660">
    <property type="entry name" value="HAMP_dom"/>
</dbReference>
<reference evidence="15" key="1">
    <citation type="journal article" date="2009" name="Environ. Microbiol.">
        <title>Contribution of mobile genetic elements to Desulfovibrio vulgaris genome plasticity.</title>
        <authorList>
            <person name="Walker C.B."/>
            <person name="Stolyar S."/>
            <person name="Chivian D."/>
            <person name="Pinel N."/>
            <person name="Gabster J.A."/>
            <person name="Dehal P.S."/>
            <person name="He Z."/>
            <person name="Yang Z.K."/>
            <person name="Yen H.C."/>
            <person name="Zhou J."/>
            <person name="Wall J.D."/>
            <person name="Hazen T.C."/>
            <person name="Arkin A.P."/>
            <person name="Stahl D.A."/>
        </authorList>
    </citation>
    <scope>NUCLEOTIDE SEQUENCE [LARGE SCALE GENOMIC DNA]</scope>
    <source>
        <strain evidence="15">DP4</strain>
    </source>
</reference>
<comment type="subcellular location">
    <subcellularLocation>
        <location evidence="2">Membrane</location>
    </subcellularLocation>
</comment>
<name>A0A0H3A890_NITV4</name>
<evidence type="ECO:0000256" key="8">
    <source>
        <dbReference type="ARBA" id="ARBA00022989"/>
    </source>
</evidence>
<evidence type="ECO:0000256" key="2">
    <source>
        <dbReference type="ARBA" id="ARBA00004370"/>
    </source>
</evidence>
<dbReference type="FunFam" id="3.30.565.10:FF:000006">
    <property type="entry name" value="Sensor histidine kinase WalK"/>
    <property type="match status" value="1"/>
</dbReference>
<dbReference type="SUPFAM" id="SSF158472">
    <property type="entry name" value="HAMP domain-like"/>
    <property type="match status" value="1"/>
</dbReference>
<dbReference type="CDD" id="cd06225">
    <property type="entry name" value="HAMP"/>
    <property type="match status" value="1"/>
</dbReference>
<dbReference type="PROSITE" id="PS50885">
    <property type="entry name" value="HAMP"/>
    <property type="match status" value="1"/>
</dbReference>
<evidence type="ECO:0000256" key="6">
    <source>
        <dbReference type="ARBA" id="ARBA00022692"/>
    </source>
</evidence>
<dbReference type="InterPro" id="IPR050428">
    <property type="entry name" value="TCS_sensor_his_kinase"/>
</dbReference>
<dbReference type="Gene3D" id="6.10.340.10">
    <property type="match status" value="1"/>
</dbReference>
<evidence type="ECO:0000256" key="1">
    <source>
        <dbReference type="ARBA" id="ARBA00000085"/>
    </source>
</evidence>
<dbReference type="PRINTS" id="PR00344">
    <property type="entry name" value="BCTRLSENSOR"/>
</dbReference>
<accession>A0A0H3A890</accession>
<dbReference type="InterPro" id="IPR003594">
    <property type="entry name" value="HATPase_dom"/>
</dbReference>
<feature type="transmembrane region" description="Helical" evidence="11">
    <location>
        <begin position="167"/>
        <end position="186"/>
    </location>
</feature>
<keyword evidence="6 11" id="KW-0812">Transmembrane</keyword>
<dbReference type="HOGENOM" id="CLU_000445_89_6_7"/>
<evidence type="ECO:0000256" key="7">
    <source>
        <dbReference type="ARBA" id="ARBA00022777"/>
    </source>
</evidence>
<keyword evidence="9" id="KW-0902">Two-component regulatory system</keyword>
<dbReference type="PANTHER" id="PTHR45436">
    <property type="entry name" value="SENSOR HISTIDINE KINASE YKOH"/>
    <property type="match status" value="1"/>
</dbReference>
<proteinExistence type="predicted"/>
<dbReference type="Pfam" id="PF00672">
    <property type="entry name" value="HAMP"/>
    <property type="match status" value="1"/>
</dbReference>
<dbReference type="InterPro" id="IPR005467">
    <property type="entry name" value="His_kinase_dom"/>
</dbReference>
<dbReference type="SMART" id="SM00388">
    <property type="entry name" value="HisKA"/>
    <property type="match status" value="1"/>
</dbReference>
<dbReference type="Pfam" id="PF02518">
    <property type="entry name" value="HATPase_c"/>
    <property type="match status" value="1"/>
</dbReference>
<evidence type="ECO:0000259" key="12">
    <source>
        <dbReference type="PROSITE" id="PS50109"/>
    </source>
</evidence>
<dbReference type="Proteomes" id="UP000009173">
    <property type="component" value="Chromosome"/>
</dbReference>
<evidence type="ECO:0000313" key="15">
    <source>
        <dbReference type="Proteomes" id="UP000009173"/>
    </source>
</evidence>
<dbReference type="Gene3D" id="3.30.565.10">
    <property type="entry name" value="Histidine kinase-like ATPase, C-terminal domain"/>
    <property type="match status" value="1"/>
</dbReference>
<dbReference type="EMBL" id="CP000527">
    <property type="protein sequence ID" value="ABM27683.1"/>
    <property type="molecule type" value="Genomic_DNA"/>
</dbReference>
<dbReference type="InterPro" id="IPR003661">
    <property type="entry name" value="HisK_dim/P_dom"/>
</dbReference>
<dbReference type="InterPro" id="IPR036097">
    <property type="entry name" value="HisK_dim/P_sf"/>
</dbReference>
<organism evidence="14 15">
    <name type="scientific">Nitratidesulfovibrio vulgaris (strain DP4)</name>
    <name type="common">Desulfovibrio vulgaris</name>
    <dbReference type="NCBI Taxonomy" id="391774"/>
    <lineage>
        <taxon>Bacteria</taxon>
        <taxon>Pseudomonadati</taxon>
        <taxon>Thermodesulfobacteriota</taxon>
        <taxon>Desulfovibrionia</taxon>
        <taxon>Desulfovibrionales</taxon>
        <taxon>Desulfovibrionaceae</taxon>
        <taxon>Nitratidesulfovibrio</taxon>
    </lineage>
</organism>
<feature type="domain" description="Histidine kinase" evidence="12">
    <location>
        <begin position="249"/>
        <end position="461"/>
    </location>
</feature>
<gene>
    <name evidence="14" type="ordered locus">Dvul_0660</name>
</gene>
<evidence type="ECO:0000313" key="14">
    <source>
        <dbReference type="EMBL" id="ABM27683.1"/>
    </source>
</evidence>
<dbReference type="KEGG" id="dvl:Dvul_0660"/>
<keyword evidence="5" id="KW-0808">Transferase</keyword>
<dbReference type="AlphaFoldDB" id="A0A0H3A890"/>
<dbReference type="SUPFAM" id="SSF47384">
    <property type="entry name" value="Homodimeric domain of signal transducing histidine kinase"/>
    <property type="match status" value="1"/>
</dbReference>
<keyword evidence="4" id="KW-0597">Phosphoprotein</keyword>